<evidence type="ECO:0000256" key="1">
    <source>
        <dbReference type="SAM" id="Phobius"/>
    </source>
</evidence>
<comment type="caution">
    <text evidence="2">The sequence shown here is derived from an EMBL/GenBank/DDBJ whole genome shotgun (WGS) entry which is preliminary data.</text>
</comment>
<feature type="transmembrane region" description="Helical" evidence="1">
    <location>
        <begin position="17"/>
        <end position="35"/>
    </location>
</feature>
<keyword evidence="1" id="KW-0812">Transmembrane</keyword>
<sequence length="163" mass="17306">MSSEVLTSISASTPRRILGVGILASFGALILYMAAQGTPSLGWGAFMVALGLGAIWLSMRMWQATKARIDLTDAGLISSDGTMIVALDEIVGVERGVLATKPSNGFVLRTKTAGPRQWQPGLWWRLGRRVGIGGVTPGGQSKTMSELIAVMLADRDIKSSKDM</sequence>
<keyword evidence="1" id="KW-0472">Membrane</keyword>
<keyword evidence="1" id="KW-1133">Transmembrane helix</keyword>
<protein>
    <submittedName>
        <fullName evidence="2">Uncharacterized protein</fullName>
    </submittedName>
</protein>
<name>A0A844AZT3_9RHOB</name>
<feature type="transmembrane region" description="Helical" evidence="1">
    <location>
        <begin position="41"/>
        <end position="59"/>
    </location>
</feature>
<reference evidence="2 3" key="1">
    <citation type="submission" date="2019-10" db="EMBL/GenBank/DDBJ databases">
        <title>Epibacterium sp. nov., isolated from seawater.</title>
        <authorList>
            <person name="Zhang X."/>
            <person name="Li N."/>
        </authorList>
    </citation>
    <scope>NUCLEOTIDE SEQUENCE [LARGE SCALE GENOMIC DNA]</scope>
    <source>
        <strain evidence="2 3">SM1969</strain>
    </source>
</reference>
<gene>
    <name evidence="2" type="ORF">GG681_08370</name>
</gene>
<accession>A0A844AZT3</accession>
<evidence type="ECO:0000313" key="2">
    <source>
        <dbReference type="EMBL" id="MQY42656.1"/>
    </source>
</evidence>
<evidence type="ECO:0000313" key="3">
    <source>
        <dbReference type="Proteomes" id="UP000436694"/>
    </source>
</evidence>
<dbReference type="EMBL" id="WIXK01000004">
    <property type="protein sequence ID" value="MQY42656.1"/>
    <property type="molecule type" value="Genomic_DNA"/>
</dbReference>
<dbReference type="Proteomes" id="UP000436694">
    <property type="component" value="Unassembled WGS sequence"/>
</dbReference>
<dbReference type="AlphaFoldDB" id="A0A844AZT3"/>
<organism evidence="2 3">
    <name type="scientific">Tritonibacter aquimaris</name>
    <dbReference type="NCBI Taxonomy" id="2663379"/>
    <lineage>
        <taxon>Bacteria</taxon>
        <taxon>Pseudomonadati</taxon>
        <taxon>Pseudomonadota</taxon>
        <taxon>Alphaproteobacteria</taxon>
        <taxon>Rhodobacterales</taxon>
        <taxon>Paracoccaceae</taxon>
        <taxon>Tritonibacter</taxon>
    </lineage>
</organism>
<proteinExistence type="predicted"/>
<keyword evidence="3" id="KW-1185">Reference proteome</keyword>
<dbReference type="RefSeq" id="WP_153547074.1">
    <property type="nucleotide sequence ID" value="NZ_WIXK01000004.1"/>
</dbReference>